<feature type="signal peptide" evidence="1">
    <location>
        <begin position="1"/>
        <end position="17"/>
    </location>
</feature>
<keyword evidence="1" id="KW-0732">Signal</keyword>
<keyword evidence="3" id="KW-1185">Reference proteome</keyword>
<name>A0A2A2K6P0_9BILA</name>
<dbReference type="Proteomes" id="UP000218231">
    <property type="component" value="Unassembled WGS sequence"/>
</dbReference>
<feature type="chain" id="PRO_5012719740" evidence="1">
    <location>
        <begin position="18"/>
        <end position="174"/>
    </location>
</feature>
<sequence>MFSNFLISLSLLHQALFLLIDNDFYTFGDRLNQIIDLAHILNAPATIYFILNFISLTCYDKPVSNGMTKKKRRIRRRAARAANNALNQLHKFEVHHLSSEIADEEVVYYPGPLNEFFDLCALNQLLSPFPQYLCALVYLLARNMDQGFKRLYASTSDAMKEIGDKNAEIPLFEQ</sequence>
<dbReference type="EMBL" id="LIAE01009485">
    <property type="protein sequence ID" value="PAV69570.1"/>
    <property type="molecule type" value="Genomic_DNA"/>
</dbReference>
<comment type="caution">
    <text evidence="2">The sequence shown here is derived from an EMBL/GenBank/DDBJ whole genome shotgun (WGS) entry which is preliminary data.</text>
</comment>
<organism evidence="2 3">
    <name type="scientific">Diploscapter pachys</name>
    <dbReference type="NCBI Taxonomy" id="2018661"/>
    <lineage>
        <taxon>Eukaryota</taxon>
        <taxon>Metazoa</taxon>
        <taxon>Ecdysozoa</taxon>
        <taxon>Nematoda</taxon>
        <taxon>Chromadorea</taxon>
        <taxon>Rhabditida</taxon>
        <taxon>Rhabditina</taxon>
        <taxon>Rhabditomorpha</taxon>
        <taxon>Rhabditoidea</taxon>
        <taxon>Rhabditidae</taxon>
        <taxon>Diploscapter</taxon>
    </lineage>
</organism>
<evidence type="ECO:0000256" key="1">
    <source>
        <dbReference type="SAM" id="SignalP"/>
    </source>
</evidence>
<dbReference type="AlphaFoldDB" id="A0A2A2K6P0"/>
<evidence type="ECO:0000313" key="2">
    <source>
        <dbReference type="EMBL" id="PAV69570.1"/>
    </source>
</evidence>
<accession>A0A2A2K6P0</accession>
<proteinExistence type="predicted"/>
<evidence type="ECO:0000313" key="3">
    <source>
        <dbReference type="Proteomes" id="UP000218231"/>
    </source>
</evidence>
<reference evidence="2 3" key="1">
    <citation type="journal article" date="2017" name="Curr. Biol.">
        <title>Genome architecture and evolution of a unichromosomal asexual nematode.</title>
        <authorList>
            <person name="Fradin H."/>
            <person name="Zegar C."/>
            <person name="Gutwein M."/>
            <person name="Lucas J."/>
            <person name="Kovtun M."/>
            <person name="Corcoran D."/>
            <person name="Baugh L.R."/>
            <person name="Kiontke K."/>
            <person name="Gunsalus K."/>
            <person name="Fitch D.H."/>
            <person name="Piano F."/>
        </authorList>
    </citation>
    <scope>NUCLEOTIDE SEQUENCE [LARGE SCALE GENOMIC DNA]</scope>
    <source>
        <strain evidence="2">PF1309</strain>
    </source>
</reference>
<gene>
    <name evidence="2" type="ORF">WR25_02075</name>
</gene>
<protein>
    <submittedName>
        <fullName evidence="2">Uncharacterized protein</fullName>
    </submittedName>
</protein>